<name>A0A1V1NRG7_9BACT</name>
<gene>
    <name evidence="1" type="ORF">OMM_06120</name>
</gene>
<dbReference type="EMBL" id="ATBP01003147">
    <property type="protein sequence ID" value="ETR65153.1"/>
    <property type="molecule type" value="Genomic_DNA"/>
</dbReference>
<comment type="caution">
    <text evidence="1">The sequence shown here is derived from an EMBL/GenBank/DDBJ whole genome shotgun (WGS) entry which is preliminary data.</text>
</comment>
<evidence type="ECO:0000313" key="2">
    <source>
        <dbReference type="Proteomes" id="UP000189670"/>
    </source>
</evidence>
<protein>
    <submittedName>
        <fullName evidence="1">Uncharacterized protein</fullName>
    </submittedName>
</protein>
<dbReference type="AlphaFoldDB" id="A0A1V1NRG7"/>
<evidence type="ECO:0000313" key="1">
    <source>
        <dbReference type="EMBL" id="ETR65153.1"/>
    </source>
</evidence>
<accession>A0A1V1NRG7</accession>
<proteinExistence type="predicted"/>
<sequence length="91" mass="9830">MTIAKNGAGFSELFAREPDLVIAGLSLGNSGDYLSLLDDTGQEVDFVAWEEGAVGWELKATAGETLYRKDFIKDSDTQDDWLIGSEVTPGN</sequence>
<reference evidence="2" key="1">
    <citation type="submission" date="2012-11" db="EMBL/GenBank/DDBJ databases">
        <authorList>
            <person name="Lucero-Rivera Y.E."/>
            <person name="Tovar-Ramirez D."/>
        </authorList>
    </citation>
    <scope>NUCLEOTIDE SEQUENCE [LARGE SCALE GENOMIC DNA]</scope>
    <source>
        <strain evidence="2">Araruama</strain>
    </source>
</reference>
<dbReference type="Proteomes" id="UP000189670">
    <property type="component" value="Unassembled WGS sequence"/>
</dbReference>
<organism evidence="1 2">
    <name type="scientific">Candidatus Magnetoglobus multicellularis str. Araruama</name>
    <dbReference type="NCBI Taxonomy" id="890399"/>
    <lineage>
        <taxon>Bacteria</taxon>
        <taxon>Pseudomonadati</taxon>
        <taxon>Thermodesulfobacteriota</taxon>
        <taxon>Desulfobacteria</taxon>
        <taxon>Desulfobacterales</taxon>
        <taxon>Desulfobacteraceae</taxon>
        <taxon>Candidatus Magnetoglobus</taxon>
    </lineage>
</organism>